<dbReference type="PRINTS" id="PR00723">
    <property type="entry name" value="SUBTILISIN"/>
</dbReference>
<dbReference type="GO" id="GO:0006508">
    <property type="term" value="P:proteolysis"/>
    <property type="evidence" value="ECO:0007669"/>
    <property type="project" value="UniProtKB-KW"/>
</dbReference>
<dbReference type="PANTHER" id="PTHR43806">
    <property type="entry name" value="PEPTIDASE S8"/>
    <property type="match status" value="1"/>
</dbReference>
<evidence type="ECO:0000256" key="7">
    <source>
        <dbReference type="SAM" id="SignalP"/>
    </source>
</evidence>
<dbReference type="CDD" id="cd04077">
    <property type="entry name" value="Peptidases_S8_PCSK9_ProteinaseK_like"/>
    <property type="match status" value="1"/>
</dbReference>
<dbReference type="InterPro" id="IPR000209">
    <property type="entry name" value="Peptidase_S8/S53_dom"/>
</dbReference>
<dbReference type="PROSITE" id="PS00137">
    <property type="entry name" value="SUBTILASE_HIS"/>
    <property type="match status" value="1"/>
</dbReference>
<dbReference type="InterPro" id="IPR036852">
    <property type="entry name" value="Peptidase_S8/S53_dom_sf"/>
</dbReference>
<evidence type="ECO:0000256" key="6">
    <source>
        <dbReference type="RuleBase" id="RU003355"/>
    </source>
</evidence>
<feature type="chain" id="PRO_5046348019" evidence="7">
    <location>
        <begin position="21"/>
        <end position="428"/>
    </location>
</feature>
<dbReference type="InterPro" id="IPR023828">
    <property type="entry name" value="Peptidase_S8_Ser-AS"/>
</dbReference>
<keyword evidence="10" id="KW-1185">Reference proteome</keyword>
<comment type="similarity">
    <text evidence="1 5 6">Belongs to the peptidase S8 family.</text>
</comment>
<reference evidence="9 10" key="1">
    <citation type="submission" date="2023-01" db="EMBL/GenBank/DDBJ databases">
        <title>Analysis of 21 Apiospora genomes using comparative genomics revels a genus with tremendous synthesis potential of carbohydrate active enzymes and secondary metabolites.</title>
        <authorList>
            <person name="Sorensen T."/>
        </authorList>
    </citation>
    <scope>NUCLEOTIDE SEQUENCE [LARGE SCALE GENOMIC DNA]</scope>
    <source>
        <strain evidence="9 10">CBS 20057</strain>
    </source>
</reference>
<feature type="active site" description="Charge relay system" evidence="5">
    <location>
        <position position="201"/>
    </location>
</feature>
<feature type="signal peptide" evidence="7">
    <location>
        <begin position="1"/>
        <end position="20"/>
    </location>
</feature>
<dbReference type="Pfam" id="PF00082">
    <property type="entry name" value="Peptidase_S8"/>
    <property type="match status" value="1"/>
</dbReference>
<dbReference type="InterPro" id="IPR022398">
    <property type="entry name" value="Peptidase_S8_His-AS"/>
</dbReference>
<keyword evidence="4 5" id="KW-0720">Serine protease</keyword>
<keyword evidence="7" id="KW-0732">Signal</keyword>
<keyword evidence="2 5" id="KW-0645">Protease</keyword>
<feature type="domain" description="Peptidase S8/S53" evidence="8">
    <location>
        <begin position="160"/>
        <end position="406"/>
    </location>
</feature>
<feature type="active site" description="Charge relay system" evidence="5">
    <location>
        <position position="371"/>
    </location>
</feature>
<dbReference type="InterPro" id="IPR015500">
    <property type="entry name" value="Peptidase_S8_subtilisin-rel"/>
</dbReference>
<dbReference type="PROSITE" id="PS00138">
    <property type="entry name" value="SUBTILASE_SER"/>
    <property type="match status" value="1"/>
</dbReference>
<accession>A0ABR1R4G4</accession>
<keyword evidence="3 5" id="KW-0378">Hydrolase</keyword>
<comment type="caution">
    <text evidence="9">The sequence shown here is derived from an EMBL/GenBank/DDBJ whole genome shotgun (WGS) entry which is preliminary data.</text>
</comment>
<evidence type="ECO:0000256" key="4">
    <source>
        <dbReference type="ARBA" id="ARBA00022825"/>
    </source>
</evidence>
<dbReference type="InterPro" id="IPR023827">
    <property type="entry name" value="Peptidase_S8_Asp-AS"/>
</dbReference>
<dbReference type="PROSITE" id="PS00136">
    <property type="entry name" value="SUBTILASE_ASP"/>
    <property type="match status" value="1"/>
</dbReference>
<dbReference type="Gene3D" id="3.40.50.200">
    <property type="entry name" value="Peptidase S8/S53 domain"/>
    <property type="match status" value="1"/>
</dbReference>
<gene>
    <name evidence="9" type="ORF">PG991_014782</name>
</gene>
<evidence type="ECO:0000256" key="3">
    <source>
        <dbReference type="ARBA" id="ARBA00022801"/>
    </source>
</evidence>
<dbReference type="GO" id="GO:0008233">
    <property type="term" value="F:peptidase activity"/>
    <property type="evidence" value="ECO:0007669"/>
    <property type="project" value="UniProtKB-KW"/>
</dbReference>
<evidence type="ECO:0000256" key="1">
    <source>
        <dbReference type="ARBA" id="ARBA00011073"/>
    </source>
</evidence>
<organism evidence="9 10">
    <name type="scientific">Apiospora marii</name>
    <dbReference type="NCBI Taxonomy" id="335849"/>
    <lineage>
        <taxon>Eukaryota</taxon>
        <taxon>Fungi</taxon>
        <taxon>Dikarya</taxon>
        <taxon>Ascomycota</taxon>
        <taxon>Pezizomycotina</taxon>
        <taxon>Sordariomycetes</taxon>
        <taxon>Xylariomycetidae</taxon>
        <taxon>Amphisphaeriales</taxon>
        <taxon>Apiosporaceae</taxon>
        <taxon>Apiospora</taxon>
    </lineage>
</organism>
<name>A0ABR1R4G4_9PEZI</name>
<evidence type="ECO:0000256" key="5">
    <source>
        <dbReference type="PROSITE-ProRule" id="PRU01240"/>
    </source>
</evidence>
<dbReference type="PROSITE" id="PS51892">
    <property type="entry name" value="SUBTILASE"/>
    <property type="match status" value="1"/>
</dbReference>
<dbReference type="InterPro" id="IPR034193">
    <property type="entry name" value="PCSK9_ProteinaseK-like"/>
</dbReference>
<evidence type="ECO:0000259" key="8">
    <source>
        <dbReference type="Pfam" id="PF00082"/>
    </source>
</evidence>
<evidence type="ECO:0000313" key="9">
    <source>
        <dbReference type="EMBL" id="KAK7999107.1"/>
    </source>
</evidence>
<evidence type="ECO:0000313" key="10">
    <source>
        <dbReference type="Proteomes" id="UP001396898"/>
    </source>
</evidence>
<dbReference type="InterPro" id="IPR050131">
    <property type="entry name" value="Peptidase_S8_subtilisin-like"/>
</dbReference>
<dbReference type="SUPFAM" id="SSF52743">
    <property type="entry name" value="Subtilisin-like"/>
    <property type="match status" value="1"/>
</dbReference>
<protein>
    <submittedName>
        <fullName evidence="9">Alkaline protease (Oryzin)</fullName>
    </submittedName>
</protein>
<dbReference type="PANTHER" id="PTHR43806:SF66">
    <property type="entry name" value="SERIN ENDOPEPTIDASE"/>
    <property type="match status" value="1"/>
</dbReference>
<evidence type="ECO:0000256" key="2">
    <source>
        <dbReference type="ARBA" id="ARBA00022670"/>
    </source>
</evidence>
<sequence>MSSLTKFTLTALLSCYGAHALPSQEPTSLKVRAPEGETVPNSWIIRYKGGAEDSVIKASQAKTASFLKKRGLHNQIRSDWTEPRHFNLSGFLGTHVHGDEAAVHELAADPAIDYISPDGLAQLAVKVTQKNAQPGLHRVSHAKPPSSPPYQFVYDGSGGAGITAYIIDTGIFINHPDFSGRARYGHNSYYPDNDPEDNLGHGSNVAGILAGDKFGVAKKAQLVAVKACDFRGCPVSALLDSMQWTHDDAEARGRISTSVVNLSVGWIYDQSLNDMVEALVASGIPMFIAAGNDNLTRDPKIQDDVANHSPASAPNAITVGAINAFNDHKADFSNYGAGVDIFAPGVDILGPSYNQTGVDDPFPTEQNNGTSQATPHVAGIAAYLMAKEGLRTPAAVRARLIQLASTTGASVKENAANTTSLIANNGYL</sequence>
<proteinExistence type="inferred from homology"/>
<dbReference type="Proteomes" id="UP001396898">
    <property type="component" value="Unassembled WGS sequence"/>
</dbReference>
<feature type="active site" description="Charge relay system" evidence="5">
    <location>
        <position position="168"/>
    </location>
</feature>
<dbReference type="EMBL" id="JAQQWI010000019">
    <property type="protein sequence ID" value="KAK7999107.1"/>
    <property type="molecule type" value="Genomic_DNA"/>
</dbReference>